<protein>
    <submittedName>
        <fullName evidence="1">Uncharacterized protein</fullName>
    </submittedName>
</protein>
<dbReference type="Gene3D" id="3.40.50.300">
    <property type="entry name" value="P-loop containing nucleotide triphosphate hydrolases"/>
    <property type="match status" value="1"/>
</dbReference>
<dbReference type="HOGENOM" id="CLU_056712_0_0_12"/>
<gene>
    <name evidence="1" type="ordered locus">STHERM_c04370</name>
</gene>
<dbReference type="InterPro" id="IPR027417">
    <property type="entry name" value="P-loop_NTPase"/>
</dbReference>
<dbReference type="AlphaFoldDB" id="E0RPU5"/>
<dbReference type="Proteomes" id="UP000001296">
    <property type="component" value="Chromosome"/>
</dbReference>
<accession>E0RPU5</accession>
<dbReference type="SUPFAM" id="SSF52540">
    <property type="entry name" value="P-loop containing nucleoside triphosphate hydrolases"/>
    <property type="match status" value="1"/>
</dbReference>
<sequence>MRSLFRNLGWIFKGVKVYALIGKSGTGKSFRARLVADKYGIPLIVDDGLLIKGEKILAGESAKKETTYLGAVKVALFQKESHRRAVIQALRKEEFNKILILATSKKMADKIARTLDLPPVHKYITIEEVATPEEIEIARHYRRTQGKHVIPVPSLEVKRTYPQILADSLRLIIKRGFGFFKKEQVVEKAVVRPTFAQKGTVTISESALTELILHCLAEYDPDLRLLRAQITTEGGAYHITIYLSVPFGKELASPLHELHRYIITNLERYTGIIVEELHMVVDKITKPVEG</sequence>
<proteinExistence type="predicted"/>
<dbReference type="RefSeq" id="WP_013313250.1">
    <property type="nucleotide sequence ID" value="NC_014484.1"/>
</dbReference>
<name>E0RPU5_WINT6</name>
<dbReference type="EMBL" id="CP001698">
    <property type="protein sequence ID" value="ADN01409.1"/>
    <property type="molecule type" value="Genomic_DNA"/>
</dbReference>
<reference evidence="1 2" key="2">
    <citation type="journal article" date="2010" name="J. Bacteriol.">
        <title>Genome sequence of the polysaccharide-degrading, thermophilic anaerobe Spirochaeta thermophila DSM 6192.</title>
        <authorList>
            <person name="Angelov A."/>
            <person name="Liebl S."/>
            <person name="Ballschmiter M."/>
            <person name="Bomeke M."/>
            <person name="Lehmann R."/>
            <person name="Liesegang H."/>
            <person name="Daniel R."/>
            <person name="Liebl W."/>
        </authorList>
    </citation>
    <scope>NUCLEOTIDE SEQUENCE [LARGE SCALE GENOMIC DNA]</scope>
    <source>
        <strain evidence="2">ATCC 49972 / DSM 6192 / RI 19.B1</strain>
    </source>
</reference>
<dbReference type="KEGG" id="sta:STHERM_c04370"/>
<reference key="1">
    <citation type="submission" date="2009-08" db="EMBL/GenBank/DDBJ databases">
        <title>The genome sequence of Spirochaeta thermophila DSM6192.</title>
        <authorList>
            <person name="Angelov A."/>
            <person name="Mientus M."/>
            <person name="Wittenberg S."/>
            <person name="Lehmann R."/>
            <person name="Liesegang H."/>
            <person name="Daniel R."/>
            <person name="Liebl W."/>
        </authorList>
    </citation>
    <scope>NUCLEOTIDE SEQUENCE</scope>
    <source>
        <strain>DSM 6192</strain>
    </source>
</reference>
<evidence type="ECO:0000313" key="1">
    <source>
        <dbReference type="EMBL" id="ADN01409.1"/>
    </source>
</evidence>
<evidence type="ECO:0000313" key="2">
    <source>
        <dbReference type="Proteomes" id="UP000001296"/>
    </source>
</evidence>
<dbReference type="PaxDb" id="665571-STHERM_c04370"/>
<organism evidence="1 2">
    <name type="scientific">Winmispira thermophila (strain ATCC 49972 / DSM 6192 / RI 19.B1)</name>
    <name type="common">Spirochaeta thermophila</name>
    <dbReference type="NCBI Taxonomy" id="665571"/>
    <lineage>
        <taxon>Bacteria</taxon>
        <taxon>Pseudomonadati</taxon>
        <taxon>Spirochaetota</taxon>
        <taxon>Spirochaetia</taxon>
        <taxon>Winmispirales</taxon>
        <taxon>Winmispiraceae</taxon>
        <taxon>Winmispira</taxon>
    </lineage>
</organism>
<dbReference type="eggNOG" id="COG1302">
    <property type="taxonomic scope" value="Bacteria"/>
</dbReference>